<organism evidence="10 11">
    <name type="scientific">Trichococcus pasteurii</name>
    <dbReference type="NCBI Taxonomy" id="43064"/>
    <lineage>
        <taxon>Bacteria</taxon>
        <taxon>Bacillati</taxon>
        <taxon>Bacillota</taxon>
        <taxon>Bacilli</taxon>
        <taxon>Lactobacillales</taxon>
        <taxon>Carnobacteriaceae</taxon>
        <taxon>Trichococcus</taxon>
    </lineage>
</organism>
<comment type="similarity">
    <text evidence="8">Belongs to the tRNA(Ile)-lysidine synthase family.</text>
</comment>
<evidence type="ECO:0000256" key="8">
    <source>
        <dbReference type="HAMAP-Rule" id="MF_01161"/>
    </source>
</evidence>
<comment type="subcellular location">
    <subcellularLocation>
        <location evidence="1 8">Cytoplasm</location>
    </subcellularLocation>
</comment>
<dbReference type="InterPro" id="IPR012796">
    <property type="entry name" value="Lysidine-tRNA-synth_C"/>
</dbReference>
<feature type="domain" description="Lysidine-tRNA(Ile) synthetase C-terminal" evidence="9">
    <location>
        <begin position="387"/>
        <end position="463"/>
    </location>
</feature>
<dbReference type="InterPro" id="IPR011063">
    <property type="entry name" value="TilS/TtcA_N"/>
</dbReference>
<dbReference type="GO" id="GO:0006400">
    <property type="term" value="P:tRNA modification"/>
    <property type="evidence" value="ECO:0007669"/>
    <property type="project" value="UniProtKB-UniRule"/>
</dbReference>
<keyword evidence="2 8" id="KW-0963">Cytoplasm</keyword>
<dbReference type="HAMAP" id="MF_01161">
    <property type="entry name" value="tRNA_Ile_lys_synt"/>
    <property type="match status" value="1"/>
</dbReference>
<dbReference type="Proteomes" id="UP000195985">
    <property type="component" value="Unassembled WGS sequence"/>
</dbReference>
<proteinExistence type="inferred from homology"/>
<evidence type="ECO:0000313" key="10">
    <source>
        <dbReference type="EMBL" id="SLM51369.1"/>
    </source>
</evidence>
<feature type="binding site" evidence="8">
    <location>
        <begin position="29"/>
        <end position="34"/>
    </location>
    <ligand>
        <name>ATP</name>
        <dbReference type="ChEBI" id="CHEBI:30616"/>
    </ligand>
</feature>
<dbReference type="NCBIfam" id="TIGR02432">
    <property type="entry name" value="lysidine_TilS_N"/>
    <property type="match status" value="1"/>
</dbReference>
<dbReference type="InterPro" id="IPR014729">
    <property type="entry name" value="Rossmann-like_a/b/a_fold"/>
</dbReference>
<evidence type="ECO:0000256" key="1">
    <source>
        <dbReference type="ARBA" id="ARBA00004496"/>
    </source>
</evidence>
<dbReference type="EC" id="6.3.4.19" evidence="8"/>
<evidence type="ECO:0000256" key="6">
    <source>
        <dbReference type="ARBA" id="ARBA00022840"/>
    </source>
</evidence>
<evidence type="ECO:0000256" key="7">
    <source>
        <dbReference type="ARBA" id="ARBA00048539"/>
    </source>
</evidence>
<dbReference type="PANTHER" id="PTHR43033">
    <property type="entry name" value="TRNA(ILE)-LYSIDINE SYNTHASE-RELATED"/>
    <property type="match status" value="1"/>
</dbReference>
<evidence type="ECO:0000256" key="2">
    <source>
        <dbReference type="ARBA" id="ARBA00022490"/>
    </source>
</evidence>
<keyword evidence="10" id="KW-0030">Aminoacyl-tRNA synthetase</keyword>
<dbReference type="GO" id="GO:0032267">
    <property type="term" value="F:tRNA(Ile)-lysidine synthase activity"/>
    <property type="evidence" value="ECO:0007669"/>
    <property type="project" value="UniProtKB-EC"/>
</dbReference>
<dbReference type="RefSeq" id="WP_086942199.1">
    <property type="nucleotide sequence ID" value="NZ_FONM01000001.1"/>
</dbReference>
<dbReference type="OrthoDB" id="9807403at2"/>
<gene>
    <name evidence="8" type="primary">tilS</name>
    <name evidence="10" type="ORF">TPAS_1045</name>
</gene>
<keyword evidence="5 8" id="KW-0547">Nucleotide-binding</keyword>
<dbReference type="Pfam" id="PF11734">
    <property type="entry name" value="TilS_C"/>
    <property type="match status" value="1"/>
</dbReference>
<dbReference type="NCBIfam" id="TIGR02433">
    <property type="entry name" value="lysidine_TilS_C"/>
    <property type="match status" value="1"/>
</dbReference>
<evidence type="ECO:0000256" key="3">
    <source>
        <dbReference type="ARBA" id="ARBA00022598"/>
    </source>
</evidence>
<keyword evidence="4 8" id="KW-0819">tRNA processing</keyword>
<sequence length="465" mass="53840">MQEYILRLCKEVERHRLWEKESRLLLAVSGGADSMALLGLIQQLPPEWQPQFAVVHVHHHLREESDEELRMIQDYCWSQGIAFFAEHWSEENHPKSNLEMAAREFRYAFFADMMEKWPATHLATAHHADDQLETILMRLVRGSTLKGISGIAFSRAFGRGQLVRPLLAFQKDELYRICEMARIPYREDSTNSELTFTRNRYRNSIIPLLKAENKQASRHFGDFSEDLQDAMEVVQPIVAQSFRSLFTKVDPDWVLDLVAWQACDVSLQRLVLSHFVTEQMIPAGHDFRRSQLTAVMDLTENPSPQKQISLVGGWQARKRYDKLIFLSPDSAKADFSDFSEELELNKWVTLPSHGRIGLFHSDNAFSKELPLDAQSVGIKDESALMPFTVRSRRSGDKIVLNKDQPFTKKVSRLFVDKKIPDEERRKACIVTDGEGRILWVPGYAQSVWLSENDKEQTRYRLIYIK</sequence>
<keyword evidence="6 8" id="KW-0067">ATP-binding</keyword>
<protein>
    <recommendedName>
        <fullName evidence="8">tRNA(Ile)-lysidine synthase</fullName>
        <ecNumber evidence="8">6.3.4.19</ecNumber>
    </recommendedName>
    <alternativeName>
        <fullName evidence="8">tRNA(Ile)-2-lysyl-cytidine synthase</fullName>
    </alternativeName>
    <alternativeName>
        <fullName evidence="8">tRNA(Ile)-lysidine synthetase</fullName>
    </alternativeName>
</protein>
<keyword evidence="3 8" id="KW-0436">Ligase</keyword>
<keyword evidence="11" id="KW-1185">Reference proteome</keyword>
<comment type="catalytic activity">
    <reaction evidence="7 8">
        <text>cytidine(34) in tRNA(Ile2) + L-lysine + ATP = lysidine(34) in tRNA(Ile2) + AMP + diphosphate + H(+)</text>
        <dbReference type="Rhea" id="RHEA:43744"/>
        <dbReference type="Rhea" id="RHEA-COMP:10625"/>
        <dbReference type="Rhea" id="RHEA-COMP:10670"/>
        <dbReference type="ChEBI" id="CHEBI:15378"/>
        <dbReference type="ChEBI" id="CHEBI:30616"/>
        <dbReference type="ChEBI" id="CHEBI:32551"/>
        <dbReference type="ChEBI" id="CHEBI:33019"/>
        <dbReference type="ChEBI" id="CHEBI:82748"/>
        <dbReference type="ChEBI" id="CHEBI:83665"/>
        <dbReference type="ChEBI" id="CHEBI:456215"/>
        <dbReference type="EC" id="6.3.4.19"/>
    </reaction>
</comment>
<dbReference type="Gene3D" id="3.40.50.620">
    <property type="entry name" value="HUPs"/>
    <property type="match status" value="1"/>
</dbReference>
<dbReference type="PANTHER" id="PTHR43033:SF1">
    <property type="entry name" value="TRNA(ILE)-LYSIDINE SYNTHASE-RELATED"/>
    <property type="match status" value="1"/>
</dbReference>
<evidence type="ECO:0000259" key="9">
    <source>
        <dbReference type="SMART" id="SM00977"/>
    </source>
</evidence>
<dbReference type="STRING" id="43064.SAMN04488086_101237"/>
<dbReference type="SUPFAM" id="SSF52402">
    <property type="entry name" value="Adenine nucleotide alpha hydrolases-like"/>
    <property type="match status" value="1"/>
</dbReference>
<dbReference type="GO" id="GO:0004812">
    <property type="term" value="F:aminoacyl-tRNA ligase activity"/>
    <property type="evidence" value="ECO:0007669"/>
    <property type="project" value="UniProtKB-KW"/>
</dbReference>
<evidence type="ECO:0000256" key="5">
    <source>
        <dbReference type="ARBA" id="ARBA00022741"/>
    </source>
</evidence>
<accession>A0A1W1IES5</accession>
<dbReference type="GO" id="GO:0005524">
    <property type="term" value="F:ATP binding"/>
    <property type="evidence" value="ECO:0007669"/>
    <property type="project" value="UniProtKB-UniRule"/>
</dbReference>
<dbReference type="SUPFAM" id="SSF56037">
    <property type="entry name" value="PheT/TilS domain"/>
    <property type="match status" value="1"/>
</dbReference>
<dbReference type="SMART" id="SM00977">
    <property type="entry name" value="TilS_C"/>
    <property type="match status" value="1"/>
</dbReference>
<dbReference type="CDD" id="cd01992">
    <property type="entry name" value="TilS_N"/>
    <property type="match status" value="1"/>
</dbReference>
<evidence type="ECO:0000256" key="4">
    <source>
        <dbReference type="ARBA" id="ARBA00022694"/>
    </source>
</evidence>
<dbReference type="EMBL" id="FWEY01000002">
    <property type="protein sequence ID" value="SLM51369.1"/>
    <property type="molecule type" value="Genomic_DNA"/>
</dbReference>
<comment type="function">
    <text evidence="8">Ligates lysine onto the cytidine present at position 34 of the AUA codon-specific tRNA(Ile) that contains the anticodon CAU, in an ATP-dependent manner. Cytidine is converted to lysidine, thus changing the amino acid specificity of the tRNA from methionine to isoleucine.</text>
</comment>
<reference evidence="11" key="1">
    <citation type="submission" date="2016-04" db="EMBL/GenBank/DDBJ databases">
        <authorList>
            <person name="Strepis N."/>
        </authorList>
    </citation>
    <scope>NUCLEOTIDE SEQUENCE [LARGE SCALE GENOMIC DNA]</scope>
</reference>
<dbReference type="InterPro" id="IPR012094">
    <property type="entry name" value="tRNA_Ile_lys_synt"/>
</dbReference>
<evidence type="ECO:0000313" key="11">
    <source>
        <dbReference type="Proteomes" id="UP000195985"/>
    </source>
</evidence>
<dbReference type="GO" id="GO:0005737">
    <property type="term" value="C:cytoplasm"/>
    <property type="evidence" value="ECO:0007669"/>
    <property type="project" value="UniProtKB-SubCell"/>
</dbReference>
<name>A0A1W1IES5_9LACT</name>
<dbReference type="Pfam" id="PF01171">
    <property type="entry name" value="ATP_bind_3"/>
    <property type="match status" value="1"/>
</dbReference>
<dbReference type="InterPro" id="IPR012795">
    <property type="entry name" value="tRNA_Ile_lys_synt_N"/>
</dbReference>
<comment type="domain">
    <text evidence="8">The N-terminal region contains the highly conserved SGGXDS motif, predicted to be a P-loop motif involved in ATP binding.</text>
</comment>
<dbReference type="AlphaFoldDB" id="A0A1W1IES5"/>